<accession>A0A7Y9E1T2</accession>
<dbReference type="AlphaFoldDB" id="A0A7Y9E1T2"/>
<comment type="caution">
    <text evidence="1">The sequence shown here is derived from an EMBL/GenBank/DDBJ whole genome shotgun (WGS) entry which is preliminary data.</text>
</comment>
<protein>
    <submittedName>
        <fullName evidence="1">Uncharacterized protein</fullName>
    </submittedName>
</protein>
<dbReference type="Proteomes" id="UP000535890">
    <property type="component" value="Unassembled WGS sequence"/>
</dbReference>
<dbReference type="EMBL" id="JACCBN010000001">
    <property type="protein sequence ID" value="NYD39658.1"/>
    <property type="molecule type" value="Genomic_DNA"/>
</dbReference>
<gene>
    <name evidence="1" type="ORF">BJ983_005760</name>
</gene>
<dbReference type="RefSeq" id="WP_179796949.1">
    <property type="nucleotide sequence ID" value="NZ_BAABHP010000032.1"/>
</dbReference>
<evidence type="ECO:0000313" key="1">
    <source>
        <dbReference type="EMBL" id="NYD39658.1"/>
    </source>
</evidence>
<name>A0A7Y9E1T2_9PSEU</name>
<organism evidence="1 2">
    <name type="scientific">Actinomycetospora corticicola</name>
    <dbReference type="NCBI Taxonomy" id="663602"/>
    <lineage>
        <taxon>Bacteria</taxon>
        <taxon>Bacillati</taxon>
        <taxon>Actinomycetota</taxon>
        <taxon>Actinomycetes</taxon>
        <taxon>Pseudonocardiales</taxon>
        <taxon>Pseudonocardiaceae</taxon>
        <taxon>Actinomycetospora</taxon>
    </lineage>
</organism>
<reference evidence="1 2" key="1">
    <citation type="submission" date="2020-07" db="EMBL/GenBank/DDBJ databases">
        <title>Sequencing the genomes of 1000 actinobacteria strains.</title>
        <authorList>
            <person name="Klenk H.-P."/>
        </authorList>
    </citation>
    <scope>NUCLEOTIDE SEQUENCE [LARGE SCALE GENOMIC DNA]</scope>
    <source>
        <strain evidence="1 2">DSM 45772</strain>
    </source>
</reference>
<proteinExistence type="predicted"/>
<evidence type="ECO:0000313" key="2">
    <source>
        <dbReference type="Proteomes" id="UP000535890"/>
    </source>
</evidence>
<sequence>MTPTAGGPCGGRPLVLGLWAAGSVPGAAVSALARVVAARLERETDLDVAWEKSSCPGPHDGWDLTLAVVALPSIAGDQPFVARRQDGRCGSALIGLPAIATAAPHADDVLVDVADRLVDALRTSRFLPWRDEWSR</sequence>
<keyword evidence="2" id="KW-1185">Reference proteome</keyword>